<feature type="region of interest" description="Disordered" evidence="1">
    <location>
        <begin position="174"/>
        <end position="207"/>
    </location>
</feature>
<feature type="compositionally biased region" description="Polar residues" evidence="1">
    <location>
        <begin position="184"/>
        <end position="204"/>
    </location>
</feature>
<evidence type="ECO:0000256" key="2">
    <source>
        <dbReference type="SAM" id="Phobius"/>
    </source>
</evidence>
<comment type="caution">
    <text evidence="3">The sequence shown here is derived from an EMBL/GenBank/DDBJ whole genome shotgun (WGS) entry which is preliminary data.</text>
</comment>
<keyword evidence="2" id="KW-1133">Transmembrane helix</keyword>
<evidence type="ECO:0000256" key="1">
    <source>
        <dbReference type="SAM" id="MobiDB-lite"/>
    </source>
</evidence>
<protein>
    <submittedName>
        <fullName evidence="3">Uncharacterized protein</fullName>
    </submittedName>
</protein>
<evidence type="ECO:0000313" key="3">
    <source>
        <dbReference type="EMBL" id="KFH42398.1"/>
    </source>
</evidence>
<feature type="region of interest" description="Disordered" evidence="1">
    <location>
        <begin position="286"/>
        <end position="313"/>
    </location>
</feature>
<dbReference type="Proteomes" id="UP000029964">
    <property type="component" value="Unassembled WGS sequence"/>
</dbReference>
<feature type="compositionally biased region" description="Basic and acidic residues" evidence="1">
    <location>
        <begin position="286"/>
        <end position="295"/>
    </location>
</feature>
<name>A0A086SZ66_HAPC1</name>
<sequence length="313" mass="34067">MPTEPPHTRERRSHDASSTNVRCESIVISLDLGVSSTSPQRIHLLPPSSGHGCQPPTNSSGALNHDRTTAASIMSFIQAPPTHYPSSQESTVEIFRARNYSLNEPPAYGAERAPPRYQEETAAEIGEHDGDSPEARAKARRIRYTRILSSVFIVTTVALIVAGVVGKISATQGGESWLGGGNQGQTESSTADQEAATSTPTVEPTETIGFLPLMTVEAVDDVENIKEENDILEELVQIESTVGTAKGERPNCGASFRESEVSLHGGHQLEEVSAYLDCLAWQTSVKEEEEKDRRWASSGDDGVERRTSWRRIQ</sequence>
<proteinExistence type="predicted"/>
<keyword evidence="2" id="KW-0472">Membrane</keyword>
<organism evidence="3 4">
    <name type="scientific">Hapsidospora chrysogenum (strain ATCC 11550 / CBS 779.69 / DSM 880 / IAM 14645 / JCM 23072 / IMI 49137)</name>
    <name type="common">Acremonium chrysogenum</name>
    <dbReference type="NCBI Taxonomy" id="857340"/>
    <lineage>
        <taxon>Eukaryota</taxon>
        <taxon>Fungi</taxon>
        <taxon>Dikarya</taxon>
        <taxon>Ascomycota</taxon>
        <taxon>Pezizomycotina</taxon>
        <taxon>Sordariomycetes</taxon>
        <taxon>Hypocreomycetidae</taxon>
        <taxon>Hypocreales</taxon>
        <taxon>Bionectriaceae</taxon>
        <taxon>Hapsidospora</taxon>
    </lineage>
</organism>
<keyword evidence="2" id="KW-0812">Transmembrane</keyword>
<reference evidence="4" key="1">
    <citation type="journal article" date="2014" name="Genome Announc.">
        <title>Genome sequence and annotation of Acremonium chrysogenum, producer of the beta-lactam antibiotic cephalosporin C.</title>
        <authorList>
            <person name="Terfehr D."/>
            <person name="Dahlmann T.A."/>
            <person name="Specht T."/>
            <person name="Zadra I."/>
            <person name="Kuernsteiner H."/>
            <person name="Kueck U."/>
        </authorList>
    </citation>
    <scope>NUCLEOTIDE SEQUENCE [LARGE SCALE GENOMIC DNA]</scope>
    <source>
        <strain evidence="4">ATCC 11550 / CBS 779.69 / DSM 880 / IAM 14645 / JCM 23072 / IMI 49137</strain>
    </source>
</reference>
<dbReference type="AlphaFoldDB" id="A0A086SZ66"/>
<feature type="region of interest" description="Disordered" evidence="1">
    <location>
        <begin position="1"/>
        <end position="20"/>
    </location>
</feature>
<feature type="compositionally biased region" description="Basic and acidic residues" evidence="1">
    <location>
        <begin position="1"/>
        <end position="15"/>
    </location>
</feature>
<feature type="region of interest" description="Disordered" evidence="1">
    <location>
        <begin position="38"/>
        <end position="64"/>
    </location>
</feature>
<gene>
    <name evidence="3" type="ORF">ACRE_068470</name>
</gene>
<keyword evidence="4" id="KW-1185">Reference proteome</keyword>
<feature type="transmembrane region" description="Helical" evidence="2">
    <location>
        <begin position="147"/>
        <end position="166"/>
    </location>
</feature>
<accession>A0A086SZ66</accession>
<dbReference type="OrthoDB" id="5141772at2759"/>
<dbReference type="EMBL" id="JPKY01000095">
    <property type="protein sequence ID" value="KFH42398.1"/>
    <property type="molecule type" value="Genomic_DNA"/>
</dbReference>
<evidence type="ECO:0000313" key="4">
    <source>
        <dbReference type="Proteomes" id="UP000029964"/>
    </source>
</evidence>
<dbReference type="HOGENOM" id="CLU_888429_0_0_1"/>